<evidence type="ECO:0000256" key="2">
    <source>
        <dbReference type="ARBA" id="ARBA00022475"/>
    </source>
</evidence>
<feature type="signal peptide" evidence="4">
    <location>
        <begin position="1"/>
        <end position="21"/>
    </location>
</feature>
<dbReference type="OrthoDB" id="1436985at2"/>
<protein>
    <submittedName>
        <fullName evidence="5">Uncharacterized protein</fullName>
    </submittedName>
</protein>
<evidence type="ECO:0000256" key="1">
    <source>
        <dbReference type="ARBA" id="ARBA00004236"/>
    </source>
</evidence>
<evidence type="ECO:0000256" key="3">
    <source>
        <dbReference type="ARBA" id="ARBA00023136"/>
    </source>
</evidence>
<dbReference type="InterPro" id="IPR015943">
    <property type="entry name" value="WD40/YVTN_repeat-like_dom_sf"/>
</dbReference>
<reference evidence="5 6" key="1">
    <citation type="submission" date="2018-05" db="EMBL/GenBank/DDBJ databases">
        <title>Genome sequencing of Flavobacterium sp. HYN0049.</title>
        <authorList>
            <person name="Yi H."/>
            <person name="Baek C."/>
        </authorList>
    </citation>
    <scope>NUCLEOTIDE SEQUENCE [LARGE SCALE GENOMIC DNA]</scope>
    <source>
        <strain evidence="5 6">HYN0049</strain>
    </source>
</reference>
<dbReference type="InterPro" id="IPR009722">
    <property type="entry name" value="YjiK/CarP"/>
</dbReference>
<organism evidence="5 6">
    <name type="scientific">Flavobacterium pallidum</name>
    <dbReference type="NCBI Taxonomy" id="2172098"/>
    <lineage>
        <taxon>Bacteria</taxon>
        <taxon>Pseudomonadati</taxon>
        <taxon>Bacteroidota</taxon>
        <taxon>Flavobacteriia</taxon>
        <taxon>Flavobacteriales</taxon>
        <taxon>Flavobacteriaceae</taxon>
        <taxon>Flavobacterium</taxon>
    </lineage>
</organism>
<sequence length="240" mass="27165">MINLRFNVAALLLFSALHAQKAAGIKPYNSISLEIPEPSDICVSESGKTYIVSDKGWLFETDAEGTIVRKADYAGIDNEAVYADNQFVYAVEEATRKVRIFDAGTLKLVRTVTLSYSGGRNKGYEALTFNKAKNKFVILTEKDPVYLFELDADLKVENEINLSKIARDISAATYHDNHLWVLSDEDRTVFKLDPKTYEVVARWTLPLINPEGLTFDKDGNMLVLCDDMKKLYFFKNPEQQ</sequence>
<proteinExistence type="predicted"/>
<dbReference type="SUPFAM" id="SSF50969">
    <property type="entry name" value="YVTN repeat-like/Quinoprotein amine dehydrogenase"/>
    <property type="match status" value="1"/>
</dbReference>
<dbReference type="KEGG" id="fpal:HYN49_08635"/>
<keyword evidence="2" id="KW-1003">Cell membrane</keyword>
<dbReference type="AlphaFoldDB" id="A0A2S1SHT3"/>
<name>A0A2S1SHT3_9FLAO</name>
<dbReference type="Gene3D" id="2.130.10.10">
    <property type="entry name" value="YVTN repeat-like/Quinoprotein amine dehydrogenase"/>
    <property type="match status" value="1"/>
</dbReference>
<gene>
    <name evidence="5" type="ORF">HYN49_08635</name>
</gene>
<accession>A0A2S1SHT3</accession>
<comment type="subcellular location">
    <subcellularLocation>
        <location evidence="1">Cell membrane</location>
    </subcellularLocation>
</comment>
<keyword evidence="4" id="KW-0732">Signal</keyword>
<evidence type="ECO:0000313" key="5">
    <source>
        <dbReference type="EMBL" id="AWI25960.1"/>
    </source>
</evidence>
<dbReference type="Proteomes" id="UP000244937">
    <property type="component" value="Chromosome"/>
</dbReference>
<dbReference type="GO" id="GO:0005886">
    <property type="term" value="C:plasma membrane"/>
    <property type="evidence" value="ECO:0007669"/>
    <property type="project" value="UniProtKB-SubCell"/>
</dbReference>
<evidence type="ECO:0000313" key="6">
    <source>
        <dbReference type="Proteomes" id="UP000244937"/>
    </source>
</evidence>
<dbReference type="Pfam" id="PF06977">
    <property type="entry name" value="SdiA-regulated"/>
    <property type="match status" value="1"/>
</dbReference>
<keyword evidence="3" id="KW-0472">Membrane</keyword>
<evidence type="ECO:0000256" key="4">
    <source>
        <dbReference type="SAM" id="SignalP"/>
    </source>
</evidence>
<keyword evidence="6" id="KW-1185">Reference proteome</keyword>
<dbReference type="RefSeq" id="WP_108903740.1">
    <property type="nucleotide sequence ID" value="NZ_CP029187.1"/>
</dbReference>
<feature type="chain" id="PRO_5015645409" evidence="4">
    <location>
        <begin position="22"/>
        <end position="240"/>
    </location>
</feature>
<dbReference type="EMBL" id="CP029187">
    <property type="protein sequence ID" value="AWI25960.1"/>
    <property type="molecule type" value="Genomic_DNA"/>
</dbReference>
<dbReference type="InterPro" id="IPR011044">
    <property type="entry name" value="Quino_amine_DH_bsu"/>
</dbReference>